<feature type="domain" description="Glycosyltransferase subfamily 4-like N-terminal" evidence="3">
    <location>
        <begin position="14"/>
        <end position="165"/>
    </location>
</feature>
<evidence type="ECO:0000256" key="1">
    <source>
        <dbReference type="SAM" id="MobiDB-lite"/>
    </source>
</evidence>
<organism evidence="4 5">
    <name type="scientific">Caenimonas terrae</name>
    <dbReference type="NCBI Taxonomy" id="696074"/>
    <lineage>
        <taxon>Bacteria</taxon>
        <taxon>Pseudomonadati</taxon>
        <taxon>Pseudomonadota</taxon>
        <taxon>Betaproteobacteria</taxon>
        <taxon>Burkholderiales</taxon>
        <taxon>Comamonadaceae</taxon>
        <taxon>Caenimonas</taxon>
    </lineage>
</organism>
<dbReference type="Proteomes" id="UP001596037">
    <property type="component" value="Unassembled WGS sequence"/>
</dbReference>
<dbReference type="InterPro" id="IPR028098">
    <property type="entry name" value="Glyco_trans_4-like_N"/>
</dbReference>
<dbReference type="EMBL" id="JBHSMF010000006">
    <property type="protein sequence ID" value="MFC5497506.1"/>
    <property type="molecule type" value="Genomic_DNA"/>
</dbReference>
<evidence type="ECO:0000259" key="3">
    <source>
        <dbReference type="Pfam" id="PF13439"/>
    </source>
</evidence>
<dbReference type="InterPro" id="IPR001296">
    <property type="entry name" value="Glyco_trans_1"/>
</dbReference>
<keyword evidence="4" id="KW-0328">Glycosyltransferase</keyword>
<evidence type="ECO:0000313" key="5">
    <source>
        <dbReference type="Proteomes" id="UP001596037"/>
    </source>
</evidence>
<dbReference type="Pfam" id="PF00534">
    <property type="entry name" value="Glycos_transf_1"/>
    <property type="match status" value="1"/>
</dbReference>
<gene>
    <name evidence="4" type="ORF">ACFPOE_08170</name>
</gene>
<protein>
    <submittedName>
        <fullName evidence="4">Glycosyltransferase family 4 protein</fullName>
        <ecNumber evidence="4">2.4.-.-</ecNumber>
    </submittedName>
</protein>
<dbReference type="CDD" id="cd03814">
    <property type="entry name" value="GT4-like"/>
    <property type="match status" value="1"/>
</dbReference>
<dbReference type="PANTHER" id="PTHR45947:SF3">
    <property type="entry name" value="SULFOQUINOVOSYL TRANSFERASE SQD2"/>
    <property type="match status" value="1"/>
</dbReference>
<dbReference type="SUPFAM" id="SSF53756">
    <property type="entry name" value="UDP-Glycosyltransferase/glycogen phosphorylase"/>
    <property type="match status" value="1"/>
</dbReference>
<evidence type="ECO:0000259" key="2">
    <source>
        <dbReference type="Pfam" id="PF00534"/>
    </source>
</evidence>
<feature type="compositionally biased region" description="Pro residues" evidence="1">
    <location>
        <begin position="357"/>
        <end position="366"/>
    </location>
</feature>
<dbReference type="PANTHER" id="PTHR45947">
    <property type="entry name" value="SULFOQUINOVOSYL TRANSFERASE SQD2"/>
    <property type="match status" value="1"/>
</dbReference>
<dbReference type="Gene3D" id="3.40.50.2000">
    <property type="entry name" value="Glycogen Phosphorylase B"/>
    <property type="match status" value="2"/>
</dbReference>
<evidence type="ECO:0000313" key="4">
    <source>
        <dbReference type="EMBL" id="MFC5497506.1"/>
    </source>
</evidence>
<proteinExistence type="predicted"/>
<accession>A0ABW0NA03</accession>
<dbReference type="InterPro" id="IPR050194">
    <property type="entry name" value="Glycosyltransferase_grp1"/>
</dbReference>
<sequence>MKIALVTDAWQPQVNGVVTTLVELVRELEQAGHRLEVIHPHLFRTRPCPGYDGIDLAVAPALELARRLDAFQPDAIHLATEGPLGWSGRRYCLQRRLAFTTAFHTRFPEILHAALRVPLSWGYALFRHFHRPSAGVLVPTQGVLEMLQRRGFRNLRPWTHGVDTALFRFHPQPRNDAPHGSLRRPVALFVGRVSYEKNIDAFLALELPGSKVVCGVGPVLDTLRKRYPQVHWLGLLPRDELAKVYAAADLFVFPSRSETFGLVMAEAMACGTPVAAYPVDGPLEVLGRRDLDGGGRLGGALHEDLRLACFRALAVPREHARLRALDFSWRRAGELFAGHLVPARPRPAGAGRADPLVPAPKPSSSA</sequence>
<comment type="caution">
    <text evidence="4">The sequence shown here is derived from an EMBL/GenBank/DDBJ whole genome shotgun (WGS) entry which is preliminary data.</text>
</comment>
<feature type="domain" description="Glycosyl transferase family 1" evidence="2">
    <location>
        <begin position="182"/>
        <end position="287"/>
    </location>
</feature>
<keyword evidence="4" id="KW-0808">Transferase</keyword>
<dbReference type="RefSeq" id="WP_376849591.1">
    <property type="nucleotide sequence ID" value="NZ_JBHSMF010000006.1"/>
</dbReference>
<feature type="region of interest" description="Disordered" evidence="1">
    <location>
        <begin position="346"/>
        <end position="366"/>
    </location>
</feature>
<keyword evidence="5" id="KW-1185">Reference proteome</keyword>
<name>A0ABW0NA03_9BURK</name>
<dbReference type="EC" id="2.4.-.-" evidence="4"/>
<dbReference type="GO" id="GO:0016757">
    <property type="term" value="F:glycosyltransferase activity"/>
    <property type="evidence" value="ECO:0007669"/>
    <property type="project" value="UniProtKB-KW"/>
</dbReference>
<dbReference type="Pfam" id="PF13439">
    <property type="entry name" value="Glyco_transf_4"/>
    <property type="match status" value="1"/>
</dbReference>
<reference evidence="5" key="1">
    <citation type="journal article" date="2019" name="Int. J. Syst. Evol. Microbiol.">
        <title>The Global Catalogue of Microorganisms (GCM) 10K type strain sequencing project: providing services to taxonomists for standard genome sequencing and annotation.</title>
        <authorList>
            <consortium name="The Broad Institute Genomics Platform"/>
            <consortium name="The Broad Institute Genome Sequencing Center for Infectious Disease"/>
            <person name="Wu L."/>
            <person name="Ma J."/>
        </authorList>
    </citation>
    <scope>NUCLEOTIDE SEQUENCE [LARGE SCALE GENOMIC DNA]</scope>
    <source>
        <strain evidence="5">CCUG 57401</strain>
    </source>
</reference>